<dbReference type="InterPro" id="IPR036412">
    <property type="entry name" value="HAD-like_sf"/>
</dbReference>
<feature type="compositionally biased region" description="Gly residues" evidence="1">
    <location>
        <begin position="520"/>
        <end position="536"/>
    </location>
</feature>
<dbReference type="Proteomes" id="UP000612055">
    <property type="component" value="Unassembled WGS sequence"/>
</dbReference>
<feature type="region of interest" description="Disordered" evidence="1">
    <location>
        <begin position="513"/>
        <end position="542"/>
    </location>
</feature>
<dbReference type="InterPro" id="IPR006380">
    <property type="entry name" value="SPP-like_dom"/>
</dbReference>
<feature type="region of interest" description="Disordered" evidence="1">
    <location>
        <begin position="49"/>
        <end position="155"/>
    </location>
</feature>
<comment type="caution">
    <text evidence="3">The sequence shown here is derived from an EMBL/GenBank/DDBJ whole genome shotgun (WGS) entry which is preliminary data.</text>
</comment>
<reference evidence="3" key="1">
    <citation type="journal article" date="2020" name="bioRxiv">
        <title>Comparative genomics of Chlamydomonas.</title>
        <authorList>
            <person name="Craig R.J."/>
            <person name="Hasan A.R."/>
            <person name="Ness R.W."/>
            <person name="Keightley P.D."/>
        </authorList>
    </citation>
    <scope>NUCLEOTIDE SEQUENCE</scope>
    <source>
        <strain evidence="3">CCAP 11/70</strain>
    </source>
</reference>
<dbReference type="OrthoDB" id="548365at2759"/>
<dbReference type="PRINTS" id="PR01500">
    <property type="entry name" value="TROPOELASTIN"/>
</dbReference>
<dbReference type="InterPro" id="IPR023214">
    <property type="entry name" value="HAD_sf"/>
</dbReference>
<dbReference type="GO" id="GO:0003824">
    <property type="term" value="F:catalytic activity"/>
    <property type="evidence" value="ECO:0007669"/>
    <property type="project" value="UniProtKB-ARBA"/>
</dbReference>
<keyword evidence="4" id="KW-1185">Reference proteome</keyword>
<evidence type="ECO:0000256" key="1">
    <source>
        <dbReference type="SAM" id="MobiDB-lite"/>
    </source>
</evidence>
<feature type="compositionally biased region" description="Low complexity" evidence="1">
    <location>
        <begin position="49"/>
        <end position="64"/>
    </location>
</feature>
<feature type="region of interest" description="Disordered" evidence="1">
    <location>
        <begin position="184"/>
        <end position="205"/>
    </location>
</feature>
<evidence type="ECO:0000313" key="4">
    <source>
        <dbReference type="Proteomes" id="UP000612055"/>
    </source>
</evidence>
<gene>
    <name evidence="3" type="ORF">HYH03_018168</name>
</gene>
<feature type="compositionally biased region" description="Low complexity" evidence="1">
    <location>
        <begin position="139"/>
        <end position="155"/>
    </location>
</feature>
<name>A0A835XF54_9CHLO</name>
<feature type="domain" description="Sucrose phosphatase-like" evidence="2">
    <location>
        <begin position="279"/>
        <end position="473"/>
    </location>
</feature>
<protein>
    <recommendedName>
        <fullName evidence="2">Sucrose phosphatase-like domain-containing protein</fullName>
    </recommendedName>
</protein>
<dbReference type="Pfam" id="PF05116">
    <property type="entry name" value="S6PP"/>
    <property type="match status" value="1"/>
</dbReference>
<feature type="compositionally biased region" description="Low complexity" evidence="1">
    <location>
        <begin position="72"/>
        <end position="124"/>
    </location>
</feature>
<accession>A0A835XF54</accession>
<evidence type="ECO:0000313" key="3">
    <source>
        <dbReference type="EMBL" id="KAG2482943.1"/>
    </source>
</evidence>
<organism evidence="3 4">
    <name type="scientific">Edaphochlamys debaryana</name>
    <dbReference type="NCBI Taxonomy" id="47281"/>
    <lineage>
        <taxon>Eukaryota</taxon>
        <taxon>Viridiplantae</taxon>
        <taxon>Chlorophyta</taxon>
        <taxon>core chlorophytes</taxon>
        <taxon>Chlorophyceae</taxon>
        <taxon>CS clade</taxon>
        <taxon>Chlamydomonadales</taxon>
        <taxon>Chlamydomonadales incertae sedis</taxon>
        <taxon>Edaphochlamys</taxon>
    </lineage>
</organism>
<dbReference type="EMBL" id="JAEHOE010000196">
    <property type="protein sequence ID" value="KAG2482943.1"/>
    <property type="molecule type" value="Genomic_DNA"/>
</dbReference>
<proteinExistence type="predicted"/>
<dbReference type="Gene3D" id="3.40.50.1000">
    <property type="entry name" value="HAD superfamily/HAD-like"/>
    <property type="match status" value="1"/>
</dbReference>
<dbReference type="SUPFAM" id="SSF56784">
    <property type="entry name" value="HAD-like"/>
    <property type="match status" value="1"/>
</dbReference>
<feature type="compositionally biased region" description="Pro residues" evidence="1">
    <location>
        <begin position="193"/>
        <end position="205"/>
    </location>
</feature>
<evidence type="ECO:0000259" key="2">
    <source>
        <dbReference type="Pfam" id="PF05116"/>
    </source>
</evidence>
<dbReference type="AlphaFoldDB" id="A0A835XF54"/>
<sequence length="627" mass="61026">MRLARAACRLGAAAACTRCHLARLGTPSAAPGGLRHRCCAPCPAAPAHCHPQRPQQHPASAPRGLLPPGPRPRSSTCRCSSRASSSPSVLSAAAAPSPSPAPSAAAAAAPPAAPNAMAPGPASPARDESASPPLPPPLSLAADAPPSTSAPTASAPAAADRYTAALEAAAAAGAPWSWPWGPLAAPSSSSPSSSPPLQPLPLPPGPPPLRRPLLLVSDLDDTLIAGWGWGEAARPELRPACDAASAALVAALDHWRGRGRGQPGGGTGAGNGDGQAFPCGLAVNTGRTLPLFLRVLRERGPGVVPVPDVLCAGVGSRVYLRRPAGGPADEPSGWEEHAGWAAAVAAEWDVGAVWRGVEAARRQLGEDCLQLRDPSECDALKATLAAPAPCLPPLLGLLEGALGGEGVRYRLVIGPTDPAGWAYVDVLPARAGKAAAAAFVATHVFGAGGGGRPGLEDMVVAGDAPNDLDMLLGAGGGGGGRGGEGVAGGAAIAVANCSPTIKQAVALLSNGGRERWPGLGRSGGGSGGAGADGDGGGPPPLAAPRGGCVGAAVAVELGPGVVAGVVAALGAGRGTAGPGSEVGGAGPAGGPTGLELLPPPTPGLRLHLASRPGAAGVMEGLRALGFC</sequence>